<dbReference type="Gene3D" id="3.90.1580.10">
    <property type="entry name" value="paralog of FGE (formylglycine-generating enzyme)"/>
    <property type="match status" value="1"/>
</dbReference>
<evidence type="ECO:0000313" key="3">
    <source>
        <dbReference type="Proteomes" id="UP000305398"/>
    </source>
</evidence>
<dbReference type="OrthoDB" id="1491336at2"/>
<dbReference type="KEGG" id="hyj:FHG12_02200"/>
<dbReference type="InterPro" id="IPR005532">
    <property type="entry name" value="SUMF_dom"/>
</dbReference>
<protein>
    <submittedName>
        <fullName evidence="2">Formylglycine-generating enzyme family protein</fullName>
    </submittedName>
</protein>
<dbReference type="PANTHER" id="PTHR23150">
    <property type="entry name" value="SULFATASE MODIFYING FACTOR 1, 2"/>
    <property type="match status" value="1"/>
</dbReference>
<evidence type="ECO:0000313" key="2">
    <source>
        <dbReference type="EMBL" id="QDA62429.1"/>
    </source>
</evidence>
<dbReference type="InterPro" id="IPR042095">
    <property type="entry name" value="SUMF_sf"/>
</dbReference>
<dbReference type="SUPFAM" id="SSF56436">
    <property type="entry name" value="C-type lectin-like"/>
    <property type="match status" value="1"/>
</dbReference>
<organism evidence="2 3">
    <name type="scientific">Hymenobacter jejuensis</name>
    <dbReference type="NCBI Taxonomy" id="2502781"/>
    <lineage>
        <taxon>Bacteria</taxon>
        <taxon>Pseudomonadati</taxon>
        <taxon>Bacteroidota</taxon>
        <taxon>Cytophagia</taxon>
        <taxon>Cytophagales</taxon>
        <taxon>Hymenobacteraceae</taxon>
        <taxon>Hymenobacter</taxon>
    </lineage>
</organism>
<proteinExistence type="predicted"/>
<dbReference type="InterPro" id="IPR051043">
    <property type="entry name" value="Sulfatase_Mod_Factor_Kinase"/>
</dbReference>
<reference evidence="2 3" key="1">
    <citation type="submission" date="2019-06" db="EMBL/GenBank/DDBJ databases">
        <authorList>
            <person name="Srinivasan S."/>
        </authorList>
    </citation>
    <scope>NUCLEOTIDE SEQUENCE [LARGE SCALE GENOMIC DNA]</scope>
    <source>
        <strain evidence="2 3">17J68-5</strain>
    </source>
</reference>
<dbReference type="EMBL" id="CP040896">
    <property type="protein sequence ID" value="QDA62429.1"/>
    <property type="molecule type" value="Genomic_DNA"/>
</dbReference>
<accession>A0A5B8A5D2</accession>
<keyword evidence="3" id="KW-1185">Reference proteome</keyword>
<gene>
    <name evidence="2" type="ORF">FHG12_02200</name>
</gene>
<dbReference type="AlphaFoldDB" id="A0A5B8A5D2"/>
<sequence>MVRIPAGEFLMGTDAENSFANERPAHLVRVAAFWMDEHEVTNAEFARFVAATGYVTAAEQPVDWEQLRAQLPPGTPRPGPEALAPGALVFTPPAQAVSLDDVAAWWRWVPGASWRHPEGPASTLRGREQHPVVQVSWTDAAAYARWAGKRLPTEAEWEYAARGGLAGKRFAWGNTPPDDRHPQANIWQGDFPYRNTRTDGFTGTAPVKSFAPNGYGLYDMAGNVWEWCADWYRADTHVTLARLGSCENPHGPQASLDPDEPATPKRVTKGGSFLCHVSYCESYRPSARRGSDPAAGLSHVGFRCVRP</sequence>
<name>A0A5B8A5D2_9BACT</name>
<evidence type="ECO:0000259" key="1">
    <source>
        <dbReference type="Pfam" id="PF03781"/>
    </source>
</evidence>
<dbReference type="InterPro" id="IPR016187">
    <property type="entry name" value="CTDL_fold"/>
</dbReference>
<dbReference type="GO" id="GO:0120147">
    <property type="term" value="F:formylglycine-generating oxidase activity"/>
    <property type="evidence" value="ECO:0007669"/>
    <property type="project" value="TreeGrafter"/>
</dbReference>
<dbReference type="Proteomes" id="UP000305398">
    <property type="component" value="Chromosome"/>
</dbReference>
<feature type="domain" description="Sulfatase-modifying factor enzyme-like" evidence="1">
    <location>
        <begin position="1"/>
        <end position="306"/>
    </location>
</feature>
<dbReference type="PANTHER" id="PTHR23150:SF19">
    <property type="entry name" value="FORMYLGLYCINE-GENERATING ENZYME"/>
    <property type="match status" value="1"/>
</dbReference>
<dbReference type="Pfam" id="PF03781">
    <property type="entry name" value="FGE-sulfatase"/>
    <property type="match status" value="1"/>
</dbReference>